<dbReference type="Proteomes" id="UP000220841">
    <property type="component" value="Unassembled WGS sequence"/>
</dbReference>
<evidence type="ECO:0000313" key="2">
    <source>
        <dbReference type="Proteomes" id="UP000220841"/>
    </source>
</evidence>
<dbReference type="InterPro" id="IPR039498">
    <property type="entry name" value="NTP_transf_5"/>
</dbReference>
<accession>A0A2A8HBV3</accession>
<dbReference type="Pfam" id="PF14907">
    <property type="entry name" value="NTP_transf_5"/>
    <property type="match status" value="1"/>
</dbReference>
<dbReference type="AlphaFoldDB" id="A0A2A8HBV3"/>
<gene>
    <name evidence="1" type="ORF">CN585_21090</name>
</gene>
<evidence type="ECO:0000313" key="1">
    <source>
        <dbReference type="EMBL" id="PEQ01588.1"/>
    </source>
</evidence>
<comment type="caution">
    <text evidence="1">The sequence shown here is derived from an EMBL/GenBank/DDBJ whole genome shotgun (WGS) entry which is preliminary data.</text>
</comment>
<dbReference type="EMBL" id="NUBY01000120">
    <property type="protein sequence ID" value="PEQ01588.1"/>
    <property type="molecule type" value="Genomic_DNA"/>
</dbReference>
<sequence>MEKDFGLNVEFMSKELKLLFAILKLKDDETMQTYSDEWFSDIDWELFLEQVVHHRVYPVIYQKLKQVDEEIIPSHIVQSLNRKYKKNTFQMLYLSAEMERINKICNENEIRMIFLKGPVLSQDLYGDISLRTSCDLDVLIPIQNLEKVEMLLLEQGYVKDDYIQTILNDWKWRHHHITFFHPTKQIKLEIHWRLNPGPSKEPGFEELWKRKRKSTLTSNSVYMLGKEDLFLFLVSHGARHGWSRLRWLVDIKKIVNQDLNWSEIHKLMKTYQMLHLGGQALILSSQLLGVRMDERMMELVAKKHSKQLAQEALFYFKQMINLHTDPVPEEVLAYHSRHLFSLMSNQQKTLFIMSQLYPYPIDAKTLPLPKFLHFLYFPLRPFLCIWRKTKKFALLLGEHR</sequence>
<dbReference type="RefSeq" id="WP_098227130.1">
    <property type="nucleotide sequence ID" value="NZ_NUBY01000120.1"/>
</dbReference>
<proteinExistence type="predicted"/>
<organism evidence="1 2">
    <name type="scientific">Bacillus toyonensis</name>
    <dbReference type="NCBI Taxonomy" id="155322"/>
    <lineage>
        <taxon>Bacteria</taxon>
        <taxon>Bacillati</taxon>
        <taxon>Bacillota</taxon>
        <taxon>Bacilli</taxon>
        <taxon>Bacillales</taxon>
        <taxon>Bacillaceae</taxon>
        <taxon>Bacillus</taxon>
        <taxon>Bacillus cereus group</taxon>
    </lineage>
</organism>
<protein>
    <submittedName>
        <fullName evidence="1">Renal dipeptidase</fullName>
    </submittedName>
</protein>
<name>A0A2A8HBV3_9BACI</name>
<reference evidence="1 2" key="1">
    <citation type="submission" date="2017-09" db="EMBL/GenBank/DDBJ databases">
        <title>Large-scale bioinformatics analysis of Bacillus genomes uncovers conserved roles of natural products in bacterial physiology.</title>
        <authorList>
            <consortium name="Agbiome Team Llc"/>
            <person name="Bleich R.M."/>
            <person name="Grubbs K.J."/>
            <person name="Santa Maria K.C."/>
            <person name="Allen S.E."/>
            <person name="Farag S."/>
            <person name="Shank E.A."/>
            <person name="Bowers A."/>
        </authorList>
    </citation>
    <scope>NUCLEOTIDE SEQUENCE [LARGE SCALE GENOMIC DNA]</scope>
    <source>
        <strain evidence="1 2">AFS021349</strain>
    </source>
</reference>